<dbReference type="Gene3D" id="2.60.120.260">
    <property type="entry name" value="Galactose-binding domain-like"/>
    <property type="match status" value="1"/>
</dbReference>
<dbReference type="InterPro" id="IPR002884">
    <property type="entry name" value="P_dom"/>
</dbReference>
<dbReference type="PROSITE" id="PS00138">
    <property type="entry name" value="SUBTILASE_SER"/>
    <property type="match status" value="1"/>
</dbReference>
<dbReference type="InterPro" id="IPR023828">
    <property type="entry name" value="Peptidase_S8_Ser-AS"/>
</dbReference>
<reference evidence="9 10" key="1">
    <citation type="submission" date="2019-06" db="EMBL/GenBank/DDBJ databases">
        <title>Sequencing the genomes of 1000 actinobacteria strains.</title>
        <authorList>
            <person name="Klenk H.-P."/>
        </authorList>
    </citation>
    <scope>NUCLEOTIDE SEQUENCE [LARGE SCALE GENOMIC DNA]</scope>
    <source>
        <strain evidence="9 10">DSM 45679</strain>
    </source>
</reference>
<comment type="similarity">
    <text evidence="1 5 6">Belongs to the peptidase S8 family.</text>
</comment>
<dbReference type="FunFam" id="3.40.50.200:FF:000014">
    <property type="entry name" value="Proteinase K"/>
    <property type="match status" value="1"/>
</dbReference>
<evidence type="ECO:0000256" key="7">
    <source>
        <dbReference type="SAM" id="SignalP"/>
    </source>
</evidence>
<feature type="chain" id="PRO_5038392031" evidence="7">
    <location>
        <begin position="25"/>
        <end position="534"/>
    </location>
</feature>
<dbReference type="GO" id="GO:0004252">
    <property type="term" value="F:serine-type endopeptidase activity"/>
    <property type="evidence" value="ECO:0007669"/>
    <property type="project" value="UniProtKB-UniRule"/>
</dbReference>
<evidence type="ECO:0000259" key="8">
    <source>
        <dbReference type="PROSITE" id="PS51829"/>
    </source>
</evidence>
<evidence type="ECO:0000256" key="5">
    <source>
        <dbReference type="PROSITE-ProRule" id="PRU01240"/>
    </source>
</evidence>
<dbReference type="PANTHER" id="PTHR43806">
    <property type="entry name" value="PEPTIDASE S8"/>
    <property type="match status" value="1"/>
</dbReference>
<dbReference type="InterPro" id="IPR010259">
    <property type="entry name" value="S8pro/Inhibitor_I9"/>
</dbReference>
<dbReference type="Pfam" id="PF01483">
    <property type="entry name" value="P_proprotein"/>
    <property type="match status" value="1"/>
</dbReference>
<evidence type="ECO:0000256" key="6">
    <source>
        <dbReference type="RuleBase" id="RU003355"/>
    </source>
</evidence>
<feature type="active site" description="Charge relay system" evidence="5">
    <location>
        <position position="355"/>
    </location>
</feature>
<keyword evidence="4 5" id="KW-0720">Serine protease</keyword>
<dbReference type="GO" id="GO:0006508">
    <property type="term" value="P:proteolysis"/>
    <property type="evidence" value="ECO:0007669"/>
    <property type="project" value="UniProtKB-KW"/>
</dbReference>
<dbReference type="PROSITE" id="PS51892">
    <property type="entry name" value="SUBTILASE"/>
    <property type="match status" value="1"/>
</dbReference>
<dbReference type="OrthoDB" id="9766923at2"/>
<evidence type="ECO:0000256" key="2">
    <source>
        <dbReference type="ARBA" id="ARBA00022670"/>
    </source>
</evidence>
<dbReference type="InterPro" id="IPR015500">
    <property type="entry name" value="Peptidase_S8_subtilisin-rel"/>
</dbReference>
<dbReference type="AlphaFoldDB" id="A0A542DGQ2"/>
<evidence type="ECO:0000256" key="3">
    <source>
        <dbReference type="ARBA" id="ARBA00022801"/>
    </source>
</evidence>
<evidence type="ECO:0000256" key="1">
    <source>
        <dbReference type="ARBA" id="ARBA00011073"/>
    </source>
</evidence>
<dbReference type="SUPFAM" id="SSF52743">
    <property type="entry name" value="Subtilisin-like"/>
    <property type="match status" value="1"/>
</dbReference>
<keyword evidence="2 5" id="KW-0645">Protease</keyword>
<dbReference type="InterPro" id="IPR023827">
    <property type="entry name" value="Peptidase_S8_Asp-AS"/>
</dbReference>
<dbReference type="InterPro" id="IPR050131">
    <property type="entry name" value="Peptidase_S8_subtilisin-like"/>
</dbReference>
<dbReference type="InterPro" id="IPR000209">
    <property type="entry name" value="Peptidase_S8/S53_dom"/>
</dbReference>
<evidence type="ECO:0000313" key="9">
    <source>
        <dbReference type="EMBL" id="TQJ02246.1"/>
    </source>
</evidence>
<dbReference type="Gene3D" id="3.40.50.200">
    <property type="entry name" value="Peptidase S8/S53 domain"/>
    <property type="match status" value="1"/>
</dbReference>
<dbReference type="PANTHER" id="PTHR43806:SF11">
    <property type="entry name" value="CEREVISIN-RELATED"/>
    <property type="match status" value="1"/>
</dbReference>
<dbReference type="InterPro" id="IPR036852">
    <property type="entry name" value="Peptidase_S8/S53_dom_sf"/>
</dbReference>
<evidence type="ECO:0000256" key="4">
    <source>
        <dbReference type="ARBA" id="ARBA00022825"/>
    </source>
</evidence>
<protein>
    <submittedName>
        <fullName evidence="9">Secreted peptidase A</fullName>
    </submittedName>
</protein>
<dbReference type="InterPro" id="IPR022398">
    <property type="entry name" value="Peptidase_S8_His-AS"/>
</dbReference>
<dbReference type="InterPro" id="IPR034193">
    <property type="entry name" value="PCSK9_ProteinaseK-like"/>
</dbReference>
<dbReference type="SUPFAM" id="SSF49785">
    <property type="entry name" value="Galactose-binding domain-like"/>
    <property type="match status" value="1"/>
</dbReference>
<dbReference type="PROSITE" id="PS00137">
    <property type="entry name" value="SUBTILASE_HIS"/>
    <property type="match status" value="1"/>
</dbReference>
<feature type="domain" description="P/Homo B" evidence="8">
    <location>
        <begin position="415"/>
        <end position="534"/>
    </location>
</feature>
<dbReference type="Proteomes" id="UP000320876">
    <property type="component" value="Unassembled WGS sequence"/>
</dbReference>
<dbReference type="InterPro" id="IPR008979">
    <property type="entry name" value="Galactose-bd-like_sf"/>
</dbReference>
<dbReference type="Gene3D" id="3.30.70.80">
    <property type="entry name" value="Peptidase S8 propeptide/proteinase inhibitor I9"/>
    <property type="match status" value="1"/>
</dbReference>
<sequence length="534" mass="55172">MREHHRSRLRIACGSVVAGATALAAMTAAGGAAAEPAGEILGAESPNAIDGSYIVVLKDGEVSTQAVEATAERLAGKYQGEVDRTYGTVLRGFSAKMSQRDALRLAADPDVASVEQDAYAYASDTQNNPEWGLDRLDQDRLPGDDSYTYPDSAGSGVTAYVLDTGVRVSHNEFGNRASNGYDFVDDDPVANDCNGHGTHVAGTIGGSTYGVAKQVDIVGVRVLGCDGRGSYAGIIDALDWVADNASGPSIGNMSLGGGASSSVDNAVRGVIDAGVQMAVAAGNANEDACNTSPARVSEAITVGASNQDDERSTWPEIPGAESNYGRCLDIFAPGSDIKSAWYNSDSATNTINGTSMATPHVAGAAALHLGENPSAGPQQVRDALVDNAVSGILTDIKQGSPNELLNISYLNDGGGDPDPTCDGGSNGDDVSIPDNGDAVTSTLEVTGCEGNGTTGTQVAVAIKHTYVGDLKIDLVGPSGTAYNLKQPGWDSSDDLNETYRVDTSSETKNGTWQLRVQDVYSYDTGNIDSFGIQF</sequence>
<dbReference type="RefSeq" id="WP_141997089.1">
    <property type="nucleotide sequence ID" value="NZ_VFML01000001.1"/>
</dbReference>
<dbReference type="SUPFAM" id="SSF54897">
    <property type="entry name" value="Protease propeptides/inhibitors"/>
    <property type="match status" value="1"/>
</dbReference>
<keyword evidence="7" id="KW-0732">Signal</keyword>
<dbReference type="GO" id="GO:0005615">
    <property type="term" value="C:extracellular space"/>
    <property type="evidence" value="ECO:0007669"/>
    <property type="project" value="TreeGrafter"/>
</dbReference>
<dbReference type="Pfam" id="PF05922">
    <property type="entry name" value="Inhibitor_I9"/>
    <property type="match status" value="1"/>
</dbReference>
<organism evidence="9 10">
    <name type="scientific">Amycolatopsis cihanbeyliensis</name>
    <dbReference type="NCBI Taxonomy" id="1128664"/>
    <lineage>
        <taxon>Bacteria</taxon>
        <taxon>Bacillati</taxon>
        <taxon>Actinomycetota</taxon>
        <taxon>Actinomycetes</taxon>
        <taxon>Pseudonocardiales</taxon>
        <taxon>Pseudonocardiaceae</taxon>
        <taxon>Amycolatopsis</taxon>
    </lineage>
</organism>
<name>A0A542DGQ2_AMYCI</name>
<gene>
    <name evidence="9" type="ORF">FB471_1968</name>
</gene>
<evidence type="ECO:0000313" key="10">
    <source>
        <dbReference type="Proteomes" id="UP000320876"/>
    </source>
</evidence>
<dbReference type="EMBL" id="VFML01000001">
    <property type="protein sequence ID" value="TQJ02246.1"/>
    <property type="molecule type" value="Genomic_DNA"/>
</dbReference>
<accession>A0A542DGQ2</accession>
<dbReference type="CDD" id="cd04077">
    <property type="entry name" value="Peptidases_S8_PCSK9_ProteinaseK_like"/>
    <property type="match status" value="1"/>
</dbReference>
<dbReference type="PROSITE" id="PS00136">
    <property type="entry name" value="SUBTILASE_ASP"/>
    <property type="match status" value="1"/>
</dbReference>
<comment type="caution">
    <text evidence="9">The sequence shown here is derived from an EMBL/GenBank/DDBJ whole genome shotgun (WGS) entry which is preliminary data.</text>
</comment>
<proteinExistence type="inferred from homology"/>
<feature type="active site" description="Charge relay system" evidence="5">
    <location>
        <position position="163"/>
    </location>
</feature>
<dbReference type="InterPro" id="IPR037045">
    <property type="entry name" value="S8pro/Inhibitor_I9_sf"/>
</dbReference>
<feature type="active site" description="Charge relay system" evidence="5">
    <location>
        <position position="196"/>
    </location>
</feature>
<dbReference type="PRINTS" id="PR00723">
    <property type="entry name" value="SUBTILISIN"/>
</dbReference>
<dbReference type="PROSITE" id="PS51829">
    <property type="entry name" value="P_HOMO_B"/>
    <property type="match status" value="1"/>
</dbReference>
<feature type="signal peptide" evidence="7">
    <location>
        <begin position="1"/>
        <end position="24"/>
    </location>
</feature>
<keyword evidence="10" id="KW-1185">Reference proteome</keyword>
<dbReference type="Pfam" id="PF00082">
    <property type="entry name" value="Peptidase_S8"/>
    <property type="match status" value="1"/>
</dbReference>
<keyword evidence="3 5" id="KW-0378">Hydrolase</keyword>